<reference evidence="1 2" key="1">
    <citation type="submission" date="2019-08" db="EMBL/GenBank/DDBJ databases">
        <title>A chromosome-level genome assembly, high-density linkage maps, and genome scans reveal the genomic architecture of hybrid incompatibilities underlying speciation via character displacement in darters (Percidae: Etheostominae).</title>
        <authorList>
            <person name="Moran R.L."/>
            <person name="Catchen J.M."/>
            <person name="Fuller R.C."/>
        </authorList>
    </citation>
    <scope>NUCLEOTIDE SEQUENCE [LARGE SCALE GENOMIC DNA]</scope>
    <source>
        <strain evidence="1">EspeVRDwgs_2016</strain>
        <tissue evidence="1">Muscle</tissue>
    </source>
</reference>
<evidence type="ECO:0000313" key="2">
    <source>
        <dbReference type="Proteomes" id="UP000327493"/>
    </source>
</evidence>
<comment type="caution">
    <text evidence="1">The sequence shown here is derived from an EMBL/GenBank/DDBJ whole genome shotgun (WGS) entry which is preliminary data.</text>
</comment>
<accession>A0A5J5CWR4</accession>
<proteinExistence type="predicted"/>
<name>A0A5J5CWR4_9PERO</name>
<protein>
    <submittedName>
        <fullName evidence="1">Uncharacterized protein</fullName>
    </submittedName>
</protein>
<dbReference type="AlphaFoldDB" id="A0A5J5CWR4"/>
<keyword evidence="2" id="KW-1185">Reference proteome</keyword>
<organism evidence="1 2">
    <name type="scientific">Etheostoma spectabile</name>
    <name type="common">orangethroat darter</name>
    <dbReference type="NCBI Taxonomy" id="54343"/>
    <lineage>
        <taxon>Eukaryota</taxon>
        <taxon>Metazoa</taxon>
        <taxon>Chordata</taxon>
        <taxon>Craniata</taxon>
        <taxon>Vertebrata</taxon>
        <taxon>Euteleostomi</taxon>
        <taxon>Actinopterygii</taxon>
        <taxon>Neopterygii</taxon>
        <taxon>Teleostei</taxon>
        <taxon>Neoteleostei</taxon>
        <taxon>Acanthomorphata</taxon>
        <taxon>Eupercaria</taxon>
        <taxon>Perciformes</taxon>
        <taxon>Percoidei</taxon>
        <taxon>Percidae</taxon>
        <taxon>Etheostomatinae</taxon>
        <taxon>Etheostoma</taxon>
    </lineage>
</organism>
<dbReference type="Proteomes" id="UP000327493">
    <property type="component" value="Chromosome 13"/>
</dbReference>
<evidence type="ECO:0000313" key="1">
    <source>
        <dbReference type="EMBL" id="KAA8586868.1"/>
    </source>
</evidence>
<dbReference type="EMBL" id="VOFY01000013">
    <property type="protein sequence ID" value="KAA8586868.1"/>
    <property type="molecule type" value="Genomic_DNA"/>
</dbReference>
<sequence>MVEGALGWLAARCQVWIKIGRKIHQQAAPLASCCQLRGLQVRQVGVDSFQSVPHPLLKLPGRVPDSPLLPLPSSGNFQSLSKVLSTFSVIHQGLCSFPGLFSSQPTVQRGKVLRVGTD</sequence>
<gene>
    <name evidence="1" type="ORF">FQN60_000704</name>
</gene>